<dbReference type="GO" id="GO:0000981">
    <property type="term" value="F:DNA-binding transcription factor activity, RNA polymerase II-specific"/>
    <property type="evidence" value="ECO:0007669"/>
    <property type="project" value="InterPro"/>
</dbReference>
<evidence type="ECO:0000256" key="2">
    <source>
        <dbReference type="ARBA" id="ARBA00023242"/>
    </source>
</evidence>
<dbReference type="Proteomes" id="UP000076874">
    <property type="component" value="Unassembled WGS sequence"/>
</dbReference>
<dbReference type="PROSITE" id="PS50048">
    <property type="entry name" value="ZN2_CY6_FUNGAL_2"/>
    <property type="match status" value="1"/>
</dbReference>
<dbReference type="SMART" id="SM00066">
    <property type="entry name" value="GAL4"/>
    <property type="match status" value="1"/>
</dbReference>
<dbReference type="InterPro" id="IPR001138">
    <property type="entry name" value="Zn2Cys6_DnaBD"/>
</dbReference>
<feature type="region of interest" description="Disordered" evidence="3">
    <location>
        <begin position="69"/>
        <end position="141"/>
    </location>
</feature>
<evidence type="ECO:0000313" key="5">
    <source>
        <dbReference type="EMBL" id="OAA58917.1"/>
    </source>
</evidence>
<dbReference type="InterPro" id="IPR021858">
    <property type="entry name" value="Fun_TF"/>
</dbReference>
<dbReference type="GO" id="GO:0005634">
    <property type="term" value="C:nucleus"/>
    <property type="evidence" value="ECO:0007669"/>
    <property type="project" value="UniProtKB-SubCell"/>
</dbReference>
<feature type="domain" description="Zn(2)-C6 fungal-type" evidence="4">
    <location>
        <begin position="29"/>
        <end position="57"/>
    </location>
</feature>
<dbReference type="Pfam" id="PF11951">
    <property type="entry name" value="Fungal_trans_2"/>
    <property type="match status" value="1"/>
</dbReference>
<dbReference type="CDD" id="cd00067">
    <property type="entry name" value="GAL4"/>
    <property type="match status" value="1"/>
</dbReference>
<feature type="compositionally biased region" description="Basic and acidic residues" evidence="3">
    <location>
        <begin position="69"/>
        <end position="93"/>
    </location>
</feature>
<accession>A0A167RTB8</accession>
<protein>
    <submittedName>
        <fullName evidence="5">Fungal Zn binuclear cluster domain containing protein</fullName>
    </submittedName>
</protein>
<comment type="caution">
    <text evidence="5">The sequence shown here is derived from an EMBL/GenBank/DDBJ whole genome shotgun (WGS) entry which is preliminary data.</text>
</comment>
<gene>
    <name evidence="5" type="ORF">SPI_06119</name>
</gene>
<feature type="compositionally biased region" description="Polar residues" evidence="3">
    <location>
        <begin position="94"/>
        <end position="132"/>
    </location>
</feature>
<dbReference type="PANTHER" id="PTHR37534">
    <property type="entry name" value="TRANSCRIPTIONAL ACTIVATOR PROTEIN UGA3"/>
    <property type="match status" value="1"/>
</dbReference>
<dbReference type="AlphaFoldDB" id="A0A167RTB8"/>
<proteinExistence type="predicted"/>
<dbReference type="InterPro" id="IPR036864">
    <property type="entry name" value="Zn2-C6_fun-type_DNA-bd_sf"/>
</dbReference>
<dbReference type="Gene3D" id="4.10.240.10">
    <property type="entry name" value="Zn(2)-C6 fungal-type DNA-binding domain"/>
    <property type="match status" value="1"/>
</dbReference>
<evidence type="ECO:0000256" key="1">
    <source>
        <dbReference type="ARBA" id="ARBA00004123"/>
    </source>
</evidence>
<evidence type="ECO:0000313" key="6">
    <source>
        <dbReference type="Proteomes" id="UP000076874"/>
    </source>
</evidence>
<evidence type="ECO:0000259" key="4">
    <source>
        <dbReference type="PROSITE" id="PS50048"/>
    </source>
</evidence>
<dbReference type="STRING" id="1081102.A0A167RTB8"/>
<dbReference type="SUPFAM" id="SSF57701">
    <property type="entry name" value="Zn2/Cys6 DNA-binding domain"/>
    <property type="match status" value="1"/>
</dbReference>
<sequence length="600" mass="66218">MTITRLRTGSSYQVSRLDCNEHVLTSSIGCWTCRRRGYRCDEQRPHCKTCLRLAIPCEGYGVRLKWEHGRSTGAPKDKTEKRRDEKRSKRQEATAENWSLTSPTCSGLLSAPSTTQPTPSNSKAEPLATQQDSLASPASPLPLLPGRPPLDIFLLQHYVFTVAGLLCSTPDRAVNTYTTTVLPLMLEHHCLLDTVLALSAVHLASRYPVSTVQFSVRGTYLKGAGMRGLINRLNVSGHHQDGGYDYSINCTKHRPRYLDEGTLATIIMLSILEVFEANASLWSRHLEGASSLLAAYMESNGGTGSSSTLNETPTIRKLLDIYAYHEVLASVAWRRAPRIPASFYDAGPGRNRSLEEDTMSVLRTTIDHVVDGNNNTTTIGTGTCTAAGEWKAFAQQPEKNTVFLPAVDSLLSLVAQLATVHSARTEQGKRTNSIRSGSDAHTDQYISSAAAVVDKLRRWHCPDRGYSIETRCTAEAMRQAGILFYYWTMGGDNAKMDTFETVSAVHTIMASIGRVSVRHPVVASHIWPLYMAGLAATDEAQRAFIRQRLDDMIEVRGIKSITQLRVTLEHMWTSRTTAGATKRVMAAAEKQFGHEGLVLF</sequence>
<reference evidence="5 6" key="1">
    <citation type="journal article" date="2016" name="Genome Biol. Evol.">
        <title>Divergent and convergent evolution of fungal pathogenicity.</title>
        <authorList>
            <person name="Shang Y."/>
            <person name="Xiao G."/>
            <person name="Zheng P."/>
            <person name="Cen K."/>
            <person name="Zhan S."/>
            <person name="Wang C."/>
        </authorList>
    </citation>
    <scope>NUCLEOTIDE SEQUENCE [LARGE SCALE GENOMIC DNA]</scope>
    <source>
        <strain evidence="5 6">RCEF 264</strain>
    </source>
</reference>
<dbReference type="PANTHER" id="PTHR37534:SF46">
    <property type="entry name" value="ZN(II)2CYS6 TRANSCRIPTION FACTOR (EUROFUNG)"/>
    <property type="match status" value="1"/>
</dbReference>
<organism evidence="5 6">
    <name type="scientific">Niveomyces insectorum RCEF 264</name>
    <dbReference type="NCBI Taxonomy" id="1081102"/>
    <lineage>
        <taxon>Eukaryota</taxon>
        <taxon>Fungi</taxon>
        <taxon>Dikarya</taxon>
        <taxon>Ascomycota</taxon>
        <taxon>Pezizomycotina</taxon>
        <taxon>Sordariomycetes</taxon>
        <taxon>Hypocreomycetidae</taxon>
        <taxon>Hypocreales</taxon>
        <taxon>Cordycipitaceae</taxon>
        <taxon>Niveomyces</taxon>
    </lineage>
</organism>
<dbReference type="OrthoDB" id="4078573at2759"/>
<dbReference type="Pfam" id="PF00172">
    <property type="entry name" value="Zn_clus"/>
    <property type="match status" value="1"/>
</dbReference>
<name>A0A167RTB8_9HYPO</name>
<evidence type="ECO:0000256" key="3">
    <source>
        <dbReference type="SAM" id="MobiDB-lite"/>
    </source>
</evidence>
<keyword evidence="6" id="KW-1185">Reference proteome</keyword>
<dbReference type="EMBL" id="AZHD01000011">
    <property type="protein sequence ID" value="OAA58917.1"/>
    <property type="molecule type" value="Genomic_DNA"/>
</dbReference>
<keyword evidence="2" id="KW-0539">Nucleus</keyword>
<dbReference type="GO" id="GO:0008270">
    <property type="term" value="F:zinc ion binding"/>
    <property type="evidence" value="ECO:0007669"/>
    <property type="project" value="InterPro"/>
</dbReference>
<comment type="subcellular location">
    <subcellularLocation>
        <location evidence="1">Nucleus</location>
    </subcellularLocation>
</comment>